<reference evidence="9 10" key="1">
    <citation type="submission" date="2021-05" db="EMBL/GenBank/DDBJ databases">
        <title>A Polyphasic approach of four new species of the genus Ohtaekwangia: Ohtaekwangia histidinii sp. nov., Ohtaekwangia cretensis sp. nov., Ohtaekwangia indiensis sp. nov., Ohtaekwangia reichenbachii sp. nov. from diverse environment.</title>
        <authorList>
            <person name="Octaviana S."/>
        </authorList>
    </citation>
    <scope>NUCLEOTIDE SEQUENCE [LARGE SCALE GENOMIC DNA]</scope>
    <source>
        <strain evidence="9 10">PWU20</strain>
    </source>
</reference>
<dbReference type="Gene3D" id="1.10.287.130">
    <property type="match status" value="1"/>
</dbReference>
<accession>A0ABS5VSF2</accession>
<evidence type="ECO:0000256" key="5">
    <source>
        <dbReference type="PROSITE-ProRule" id="PRU00169"/>
    </source>
</evidence>
<dbReference type="InterPro" id="IPR003661">
    <property type="entry name" value="HisK_dim/P_dom"/>
</dbReference>
<dbReference type="PROSITE" id="PS50109">
    <property type="entry name" value="HIS_KIN"/>
    <property type="match status" value="1"/>
</dbReference>
<dbReference type="Pfam" id="PF02518">
    <property type="entry name" value="HATPase_c"/>
    <property type="match status" value="1"/>
</dbReference>
<protein>
    <recommendedName>
        <fullName evidence="2">histidine kinase</fullName>
        <ecNumber evidence="2">2.7.13.3</ecNumber>
    </recommendedName>
</protein>
<name>A0ABS5VSF2_9BACT</name>
<evidence type="ECO:0000256" key="2">
    <source>
        <dbReference type="ARBA" id="ARBA00012438"/>
    </source>
</evidence>
<dbReference type="Gene3D" id="3.40.50.2300">
    <property type="match status" value="1"/>
</dbReference>
<feature type="domain" description="Response regulatory" evidence="8">
    <location>
        <begin position="409"/>
        <end position="523"/>
    </location>
</feature>
<dbReference type="CDD" id="cd00082">
    <property type="entry name" value="HisKA"/>
    <property type="match status" value="1"/>
</dbReference>
<evidence type="ECO:0000256" key="1">
    <source>
        <dbReference type="ARBA" id="ARBA00000085"/>
    </source>
</evidence>
<gene>
    <name evidence="9" type="ORF">KK060_11740</name>
</gene>
<dbReference type="Pfam" id="PF00512">
    <property type="entry name" value="HisKA"/>
    <property type="match status" value="1"/>
</dbReference>
<dbReference type="InterPro" id="IPR004358">
    <property type="entry name" value="Sig_transdc_His_kin-like_C"/>
</dbReference>
<dbReference type="InterPro" id="IPR005467">
    <property type="entry name" value="His_kinase_dom"/>
</dbReference>
<organism evidence="9 10">
    <name type="scientific">Chryseosolibacter indicus</name>
    <dbReference type="NCBI Taxonomy" id="2782351"/>
    <lineage>
        <taxon>Bacteria</taxon>
        <taxon>Pseudomonadati</taxon>
        <taxon>Bacteroidota</taxon>
        <taxon>Cytophagia</taxon>
        <taxon>Cytophagales</taxon>
        <taxon>Chryseotaleaceae</taxon>
        <taxon>Chryseosolibacter</taxon>
    </lineage>
</organism>
<feature type="modified residue" description="4-aspartylphosphate" evidence="5">
    <location>
        <position position="458"/>
    </location>
</feature>
<feature type="coiled-coil region" evidence="6">
    <location>
        <begin position="116"/>
        <end position="160"/>
    </location>
</feature>
<proteinExistence type="predicted"/>
<evidence type="ECO:0000259" key="8">
    <source>
        <dbReference type="PROSITE" id="PS50110"/>
    </source>
</evidence>
<comment type="caution">
    <text evidence="9">The sequence shown here is derived from an EMBL/GenBank/DDBJ whole genome shotgun (WGS) entry which is preliminary data.</text>
</comment>
<dbReference type="SUPFAM" id="SSF47384">
    <property type="entry name" value="Homodimeric domain of signal transducing histidine kinase"/>
    <property type="match status" value="1"/>
</dbReference>
<dbReference type="Gene3D" id="3.30.565.10">
    <property type="entry name" value="Histidine kinase-like ATPase, C-terminal domain"/>
    <property type="match status" value="1"/>
</dbReference>
<dbReference type="EMBL" id="JAHESD010000023">
    <property type="protein sequence ID" value="MBT1703958.1"/>
    <property type="molecule type" value="Genomic_DNA"/>
</dbReference>
<dbReference type="RefSeq" id="WP_254153919.1">
    <property type="nucleotide sequence ID" value="NZ_JAHESD010000023.1"/>
</dbReference>
<dbReference type="CDD" id="cd17546">
    <property type="entry name" value="REC_hyHK_CKI1_RcsC-like"/>
    <property type="match status" value="1"/>
</dbReference>
<dbReference type="InterPro" id="IPR011006">
    <property type="entry name" value="CheY-like_superfamily"/>
</dbReference>
<feature type="domain" description="Histidine kinase" evidence="7">
    <location>
        <begin position="160"/>
        <end position="385"/>
    </location>
</feature>
<dbReference type="Proteomes" id="UP000772618">
    <property type="component" value="Unassembled WGS sequence"/>
</dbReference>
<dbReference type="InterPro" id="IPR001789">
    <property type="entry name" value="Sig_transdc_resp-reg_receiver"/>
</dbReference>
<dbReference type="InterPro" id="IPR036890">
    <property type="entry name" value="HATPase_C_sf"/>
</dbReference>
<keyword evidence="3 5" id="KW-0597">Phosphoprotein</keyword>
<dbReference type="PANTHER" id="PTHR45339:SF1">
    <property type="entry name" value="HYBRID SIGNAL TRANSDUCTION HISTIDINE KINASE J"/>
    <property type="match status" value="1"/>
</dbReference>
<keyword evidence="4" id="KW-0902">Two-component regulatory system</keyword>
<dbReference type="SMART" id="SM00387">
    <property type="entry name" value="HATPase_c"/>
    <property type="match status" value="1"/>
</dbReference>
<dbReference type="InterPro" id="IPR003594">
    <property type="entry name" value="HATPase_dom"/>
</dbReference>
<evidence type="ECO:0000259" key="7">
    <source>
        <dbReference type="PROSITE" id="PS50109"/>
    </source>
</evidence>
<dbReference type="SUPFAM" id="SSF52172">
    <property type="entry name" value="CheY-like"/>
    <property type="match status" value="1"/>
</dbReference>
<sequence length="524" mass="59620">MEIIRTEAEVIEVKDESMTQAVILERLLEFTEAILKGDYNKRIIIDYNDDVLTKIVNNLNKYADRMQLLPLNGNRDQEKNIQQFIDVISSYTNLDFKQRLPITSEGTLWDAIATGINMLGDELELSTASRDELERERNQLKIAKEQAEEANKAKSRFLANMSHEIRTPLNGILGLTQIMQAEVSNAEHRQYLEMIQNSGLHLTHLVNDILDLSKIESGKLELENAKFDFNKLVSTEIERFKHLTDYKRLKLTYHIDSLIPDEVIGDSVRFLQIVTNLIGNAIKFTNDGEIKIDFSVLELKNDYVVIQGSVADTGIGITKEAQQKIFQSFTQADNSISRKYGGTGLGLNIVQSLVEMMQGQIKVESPVDVIKGRGSVFTFTARFELPARKMNSNIVSVRQEKRFFEKKLNVLIVDDNAVNLLVAKKMMQKFGAEVTTAERGLEAIGYVKQNQYDLVLMDIQMPEVDGYETTRRLRALDFSQPIIALSANAYAEDIENSFKAGMNDHLQKPFTERELFQVVNKICF</sequence>
<dbReference type="SUPFAM" id="SSF55874">
    <property type="entry name" value="ATPase domain of HSP90 chaperone/DNA topoisomerase II/histidine kinase"/>
    <property type="match status" value="1"/>
</dbReference>
<dbReference type="Pfam" id="PF00072">
    <property type="entry name" value="Response_reg"/>
    <property type="match status" value="1"/>
</dbReference>
<dbReference type="PROSITE" id="PS50110">
    <property type="entry name" value="RESPONSE_REGULATORY"/>
    <property type="match status" value="1"/>
</dbReference>
<keyword evidence="6" id="KW-0175">Coiled coil</keyword>
<evidence type="ECO:0000313" key="9">
    <source>
        <dbReference type="EMBL" id="MBT1703958.1"/>
    </source>
</evidence>
<dbReference type="EC" id="2.7.13.3" evidence="2"/>
<comment type="catalytic activity">
    <reaction evidence="1">
        <text>ATP + protein L-histidine = ADP + protein N-phospho-L-histidine.</text>
        <dbReference type="EC" id="2.7.13.3"/>
    </reaction>
</comment>
<dbReference type="InterPro" id="IPR036097">
    <property type="entry name" value="HisK_dim/P_sf"/>
</dbReference>
<evidence type="ECO:0000256" key="6">
    <source>
        <dbReference type="SAM" id="Coils"/>
    </source>
</evidence>
<dbReference type="PRINTS" id="PR00344">
    <property type="entry name" value="BCTRLSENSOR"/>
</dbReference>
<evidence type="ECO:0000313" key="10">
    <source>
        <dbReference type="Proteomes" id="UP000772618"/>
    </source>
</evidence>
<dbReference type="SMART" id="SM00448">
    <property type="entry name" value="REC"/>
    <property type="match status" value="1"/>
</dbReference>
<dbReference type="CDD" id="cd16922">
    <property type="entry name" value="HATPase_EvgS-ArcB-TorS-like"/>
    <property type="match status" value="1"/>
</dbReference>
<dbReference type="PANTHER" id="PTHR45339">
    <property type="entry name" value="HYBRID SIGNAL TRANSDUCTION HISTIDINE KINASE J"/>
    <property type="match status" value="1"/>
</dbReference>
<evidence type="ECO:0000256" key="3">
    <source>
        <dbReference type="ARBA" id="ARBA00022553"/>
    </source>
</evidence>
<keyword evidence="10" id="KW-1185">Reference proteome</keyword>
<dbReference type="SMART" id="SM00388">
    <property type="entry name" value="HisKA"/>
    <property type="match status" value="1"/>
</dbReference>
<evidence type="ECO:0000256" key="4">
    <source>
        <dbReference type="ARBA" id="ARBA00023012"/>
    </source>
</evidence>